<gene>
    <name evidence="13" type="primary">LOC113466590</name>
</gene>
<keyword evidence="8 9" id="KW-0472">Membrane</keyword>
<dbReference type="SMART" id="SM00382">
    <property type="entry name" value="AAA"/>
    <property type="match status" value="1"/>
</dbReference>
<feature type="transmembrane region" description="Helical" evidence="9">
    <location>
        <begin position="355"/>
        <end position="376"/>
    </location>
</feature>
<dbReference type="PANTHER" id="PTHR24223:SF456">
    <property type="entry name" value="MULTIDRUG RESISTANCE-ASSOCIATED PROTEIN LETHAL(2)03659"/>
    <property type="match status" value="1"/>
</dbReference>
<keyword evidence="4 9" id="KW-0812">Transmembrane</keyword>
<dbReference type="GO" id="GO:0016020">
    <property type="term" value="C:membrane"/>
    <property type="evidence" value="ECO:0007669"/>
    <property type="project" value="UniProtKB-SubCell"/>
</dbReference>
<dbReference type="PANTHER" id="PTHR24223">
    <property type="entry name" value="ATP-BINDING CASSETTE SUB-FAMILY C"/>
    <property type="match status" value="1"/>
</dbReference>
<sequence length="618" mass="69318">MPLYLRVLNFNYVLKTLSQESIRVLISYARTAMEARQKTYCENPREKASFFSVLFFLWTYGIFKRGYTKLFGIEDLCAPLKNDRSQKVGDNLQINWNKEVNDKRKRNSKATPSLLKALYNTFKKEFLYLGIVHVLKEMVLGITRPFVLGMFLSYFKVASTTATETAAVAGGALVLITFLNSLLNAHYNTMSSHIGLRMRAAVCSLVFRKCLKLDMVSTRETAPGQIVNLVSNDVSRFDLVTVTSHFMWSSPIISLIVTYIIYKDIGNAAFFGLAAAFCVIPLQSYAGKITCRYRMSIARKTDVRVRLMDEVIAGIQVIKMYAWEKPFTALVDQARKIEIGVVQKTSYLRGLYMTFNLFTTRMALFCTLTSFIFFGGRLSTDRVFVVAAYFNLLAHTMCGMFVRGFAEICEAFVSISRLQNFLLLGEHEPRKINSVHSNGKGHVSLDNVTAQWSLQNADLTLNAVSITFKPKQLACIIGAIGAGKTSLLHIILNELRISSGKVSLGGTVSYASQEPWIFAATIRQNILFGLPYLRRRYADVIRVCALQDDFDSLPNGDFTVVGERGASLSGGQKARINLARAVYKNADIYLLDDPLSAVDMHVGKHLFEDCISGIRPSW</sequence>
<dbReference type="InterPro" id="IPR050173">
    <property type="entry name" value="ABC_transporter_C-like"/>
</dbReference>
<evidence type="ECO:0000313" key="12">
    <source>
        <dbReference type="Proteomes" id="UP000079169"/>
    </source>
</evidence>
<dbReference type="FunFam" id="1.20.1560.10:FF:000026">
    <property type="entry name" value="Multidrug resistance-associated protein lethal(2)03659"/>
    <property type="match status" value="1"/>
</dbReference>
<dbReference type="Pfam" id="PF00664">
    <property type="entry name" value="ABC_membrane"/>
    <property type="match status" value="1"/>
</dbReference>
<organism evidence="12 13">
    <name type="scientific">Diaphorina citri</name>
    <name type="common">Asian citrus psyllid</name>
    <dbReference type="NCBI Taxonomy" id="121845"/>
    <lineage>
        <taxon>Eukaryota</taxon>
        <taxon>Metazoa</taxon>
        <taxon>Ecdysozoa</taxon>
        <taxon>Arthropoda</taxon>
        <taxon>Hexapoda</taxon>
        <taxon>Insecta</taxon>
        <taxon>Pterygota</taxon>
        <taxon>Neoptera</taxon>
        <taxon>Paraneoptera</taxon>
        <taxon>Hemiptera</taxon>
        <taxon>Sternorrhyncha</taxon>
        <taxon>Psylloidea</taxon>
        <taxon>Psyllidae</taxon>
        <taxon>Diaphorininae</taxon>
        <taxon>Diaphorina</taxon>
    </lineage>
</organism>
<dbReference type="InterPro" id="IPR003439">
    <property type="entry name" value="ABC_transporter-like_ATP-bd"/>
</dbReference>
<evidence type="ECO:0000259" key="10">
    <source>
        <dbReference type="PROSITE" id="PS50893"/>
    </source>
</evidence>
<keyword evidence="5" id="KW-0547">Nucleotide-binding</keyword>
<keyword evidence="6" id="KW-0067">ATP-binding</keyword>
<dbReference type="PaxDb" id="121845-A0A3Q0IU98"/>
<dbReference type="CDD" id="cd18579">
    <property type="entry name" value="ABC_6TM_ABCC_D1"/>
    <property type="match status" value="1"/>
</dbReference>
<feature type="domain" description="ABC transporter" evidence="10">
    <location>
        <begin position="443"/>
        <end position="614"/>
    </location>
</feature>
<dbReference type="AlphaFoldDB" id="A0A3Q0IU98"/>
<keyword evidence="3" id="KW-0813">Transport</keyword>
<dbReference type="InterPro" id="IPR011527">
    <property type="entry name" value="ABC1_TM_dom"/>
</dbReference>
<evidence type="ECO:0000313" key="13">
    <source>
        <dbReference type="RefSeq" id="XP_026677940.1"/>
    </source>
</evidence>
<dbReference type="InterPro" id="IPR003593">
    <property type="entry name" value="AAA+_ATPase"/>
</dbReference>
<evidence type="ECO:0000256" key="9">
    <source>
        <dbReference type="SAM" id="Phobius"/>
    </source>
</evidence>
<dbReference type="Gene3D" id="1.20.1560.10">
    <property type="entry name" value="ABC transporter type 1, transmembrane domain"/>
    <property type="match status" value="1"/>
</dbReference>
<dbReference type="Pfam" id="PF00005">
    <property type="entry name" value="ABC_tran"/>
    <property type="match status" value="1"/>
</dbReference>
<evidence type="ECO:0000256" key="4">
    <source>
        <dbReference type="ARBA" id="ARBA00022692"/>
    </source>
</evidence>
<evidence type="ECO:0000256" key="2">
    <source>
        <dbReference type="ARBA" id="ARBA00009726"/>
    </source>
</evidence>
<dbReference type="PROSITE" id="PS00211">
    <property type="entry name" value="ABC_TRANSPORTER_1"/>
    <property type="match status" value="1"/>
</dbReference>
<accession>A0A3Q0IU98</accession>
<dbReference type="SUPFAM" id="SSF52540">
    <property type="entry name" value="P-loop containing nucleoside triphosphate hydrolases"/>
    <property type="match status" value="1"/>
</dbReference>
<feature type="transmembrane region" description="Helical" evidence="9">
    <location>
        <begin position="268"/>
        <end position="286"/>
    </location>
</feature>
<dbReference type="CDD" id="cd03250">
    <property type="entry name" value="ABCC_MRP_domain1"/>
    <property type="match status" value="1"/>
</dbReference>
<feature type="transmembrane region" description="Helical" evidence="9">
    <location>
        <begin position="245"/>
        <end position="262"/>
    </location>
</feature>
<evidence type="ECO:0000259" key="11">
    <source>
        <dbReference type="PROSITE" id="PS50929"/>
    </source>
</evidence>
<evidence type="ECO:0000256" key="6">
    <source>
        <dbReference type="ARBA" id="ARBA00022840"/>
    </source>
</evidence>
<dbReference type="InterPro" id="IPR017871">
    <property type="entry name" value="ABC_transporter-like_CS"/>
</dbReference>
<comment type="similarity">
    <text evidence="2">Belongs to the ABC transporter superfamily. ABCC family. Conjugate transporter (TC 3.A.1.208) subfamily.</text>
</comment>
<dbReference type="GO" id="GO:0016887">
    <property type="term" value="F:ATP hydrolysis activity"/>
    <property type="evidence" value="ECO:0007669"/>
    <property type="project" value="InterPro"/>
</dbReference>
<keyword evidence="7 9" id="KW-1133">Transmembrane helix</keyword>
<dbReference type="SUPFAM" id="SSF90123">
    <property type="entry name" value="ABC transporter transmembrane region"/>
    <property type="match status" value="1"/>
</dbReference>
<reference evidence="13" key="1">
    <citation type="submission" date="2025-08" db="UniProtKB">
        <authorList>
            <consortium name="RefSeq"/>
        </authorList>
    </citation>
    <scope>IDENTIFICATION</scope>
</reference>
<dbReference type="InterPro" id="IPR027417">
    <property type="entry name" value="P-loop_NTPase"/>
</dbReference>
<dbReference type="RefSeq" id="XP_026677940.1">
    <property type="nucleotide sequence ID" value="XM_026822139.1"/>
</dbReference>
<dbReference type="InterPro" id="IPR036640">
    <property type="entry name" value="ABC1_TM_sf"/>
</dbReference>
<dbReference type="STRING" id="121845.A0A3Q0IU98"/>
<name>A0A3Q0IU98_DIACI</name>
<dbReference type="PROSITE" id="PS50893">
    <property type="entry name" value="ABC_TRANSPORTER_2"/>
    <property type="match status" value="1"/>
</dbReference>
<dbReference type="GO" id="GO:0005524">
    <property type="term" value="F:ATP binding"/>
    <property type="evidence" value="ECO:0007669"/>
    <property type="project" value="UniProtKB-KW"/>
</dbReference>
<dbReference type="PROSITE" id="PS50929">
    <property type="entry name" value="ABC_TM1F"/>
    <property type="match status" value="1"/>
</dbReference>
<feature type="domain" description="ABC transmembrane type-1" evidence="11">
    <location>
        <begin position="139"/>
        <end position="394"/>
    </location>
</feature>
<dbReference type="KEGG" id="dci:113466590"/>
<dbReference type="GO" id="GO:0140359">
    <property type="term" value="F:ABC-type transporter activity"/>
    <property type="evidence" value="ECO:0007669"/>
    <property type="project" value="InterPro"/>
</dbReference>
<feature type="transmembrane region" description="Helical" evidence="9">
    <location>
        <begin position="126"/>
        <end position="147"/>
    </location>
</feature>
<comment type="subcellular location">
    <subcellularLocation>
        <location evidence="1">Membrane</location>
        <topology evidence="1">Multi-pass membrane protein</topology>
    </subcellularLocation>
</comment>
<dbReference type="InterPro" id="IPR044746">
    <property type="entry name" value="ABCC_6TM_D1"/>
</dbReference>
<evidence type="ECO:0000256" key="1">
    <source>
        <dbReference type="ARBA" id="ARBA00004141"/>
    </source>
</evidence>
<evidence type="ECO:0000256" key="8">
    <source>
        <dbReference type="ARBA" id="ARBA00023136"/>
    </source>
</evidence>
<protein>
    <submittedName>
        <fullName evidence="13">Multidrug resistance-associated protein 4-like</fullName>
    </submittedName>
</protein>
<dbReference type="Gene3D" id="3.40.50.300">
    <property type="entry name" value="P-loop containing nucleotide triphosphate hydrolases"/>
    <property type="match status" value="1"/>
</dbReference>
<proteinExistence type="inferred from homology"/>
<feature type="transmembrane region" description="Helical" evidence="9">
    <location>
        <begin position="167"/>
        <end position="187"/>
    </location>
</feature>
<feature type="transmembrane region" description="Helical" evidence="9">
    <location>
        <begin position="383"/>
        <end position="406"/>
    </location>
</feature>
<dbReference type="Proteomes" id="UP000079169">
    <property type="component" value="Unplaced"/>
</dbReference>
<evidence type="ECO:0000256" key="3">
    <source>
        <dbReference type="ARBA" id="ARBA00022448"/>
    </source>
</evidence>
<evidence type="ECO:0000256" key="7">
    <source>
        <dbReference type="ARBA" id="ARBA00022989"/>
    </source>
</evidence>
<evidence type="ECO:0000256" key="5">
    <source>
        <dbReference type="ARBA" id="ARBA00022741"/>
    </source>
</evidence>
<keyword evidence="12" id="KW-1185">Reference proteome</keyword>
<dbReference type="GeneID" id="113466590"/>